<reference evidence="2 3" key="1">
    <citation type="journal article" date="2015" name="Environ. Microbiol.">
        <title>Metagenome sequence of Elaphomyces granulatus from sporocarp tissue reveals Ascomycota ectomycorrhizal fingerprints of genome expansion and a Proteobacteria-rich microbiome.</title>
        <authorList>
            <person name="Quandt C.A."/>
            <person name="Kohler A."/>
            <person name="Hesse C.N."/>
            <person name="Sharpton T.J."/>
            <person name="Martin F."/>
            <person name="Spatafora J.W."/>
        </authorList>
    </citation>
    <scope>NUCLEOTIDE SEQUENCE [LARGE SCALE GENOMIC DNA]</scope>
    <source>
        <strain evidence="2 3">OSC145934</strain>
    </source>
</reference>
<evidence type="ECO:0000313" key="3">
    <source>
        <dbReference type="Proteomes" id="UP000243515"/>
    </source>
</evidence>
<dbReference type="AlphaFoldDB" id="A0A232LRY4"/>
<evidence type="ECO:0000313" key="2">
    <source>
        <dbReference type="EMBL" id="OXV06896.1"/>
    </source>
</evidence>
<protein>
    <submittedName>
        <fullName evidence="2">Uncharacterized protein</fullName>
    </submittedName>
</protein>
<proteinExistence type="predicted"/>
<sequence>MAESDAPYPTVTQRANAFKKAMGEVKKIRAERQVADALNTRNGPNTTAVHDLPLNAQVLVWREGNTGQSRGWTGPYNLLNVDGETCTVNLPGGPTNFRSTVVKPYLTDPYSQEKELPENTETVLTPEPASTETTP</sequence>
<name>A0A232LRY4_9EURO</name>
<comment type="caution">
    <text evidence="2">The sequence shown here is derived from an EMBL/GenBank/DDBJ whole genome shotgun (WGS) entry which is preliminary data.</text>
</comment>
<accession>A0A232LRY4</accession>
<feature type="region of interest" description="Disordered" evidence="1">
    <location>
        <begin position="109"/>
        <end position="135"/>
    </location>
</feature>
<feature type="compositionally biased region" description="Polar residues" evidence="1">
    <location>
        <begin position="119"/>
        <end position="135"/>
    </location>
</feature>
<gene>
    <name evidence="2" type="ORF">Egran_05336</name>
</gene>
<keyword evidence="3" id="KW-1185">Reference proteome</keyword>
<dbReference type="Proteomes" id="UP000243515">
    <property type="component" value="Unassembled WGS sequence"/>
</dbReference>
<dbReference type="EMBL" id="NPHW01005309">
    <property type="protein sequence ID" value="OXV06896.1"/>
    <property type="molecule type" value="Genomic_DNA"/>
</dbReference>
<dbReference type="OrthoDB" id="4948765at2759"/>
<organism evidence="2 3">
    <name type="scientific">Elaphomyces granulatus</name>
    <dbReference type="NCBI Taxonomy" id="519963"/>
    <lineage>
        <taxon>Eukaryota</taxon>
        <taxon>Fungi</taxon>
        <taxon>Dikarya</taxon>
        <taxon>Ascomycota</taxon>
        <taxon>Pezizomycotina</taxon>
        <taxon>Eurotiomycetes</taxon>
        <taxon>Eurotiomycetidae</taxon>
        <taxon>Eurotiales</taxon>
        <taxon>Elaphomycetaceae</taxon>
        <taxon>Elaphomyces</taxon>
    </lineage>
</organism>
<evidence type="ECO:0000256" key="1">
    <source>
        <dbReference type="SAM" id="MobiDB-lite"/>
    </source>
</evidence>